<accession>A0A0C2N994</accession>
<dbReference type="AlphaFoldDB" id="A0A0C2N994"/>
<evidence type="ECO:0000313" key="1">
    <source>
        <dbReference type="EMBL" id="KII72920.1"/>
    </source>
</evidence>
<proteinExistence type="predicted"/>
<gene>
    <name evidence="1" type="ORF">RF11_14493</name>
</gene>
<dbReference type="EMBL" id="JWZT01001075">
    <property type="protein sequence ID" value="KII72920.1"/>
    <property type="molecule type" value="Genomic_DNA"/>
</dbReference>
<keyword evidence="2" id="KW-1185">Reference proteome</keyword>
<evidence type="ECO:0000313" key="2">
    <source>
        <dbReference type="Proteomes" id="UP000031668"/>
    </source>
</evidence>
<comment type="caution">
    <text evidence="1">The sequence shown here is derived from an EMBL/GenBank/DDBJ whole genome shotgun (WGS) entry which is preliminary data.</text>
</comment>
<organism evidence="1 2">
    <name type="scientific">Thelohanellus kitauei</name>
    <name type="common">Myxosporean</name>
    <dbReference type="NCBI Taxonomy" id="669202"/>
    <lineage>
        <taxon>Eukaryota</taxon>
        <taxon>Metazoa</taxon>
        <taxon>Cnidaria</taxon>
        <taxon>Myxozoa</taxon>
        <taxon>Myxosporea</taxon>
        <taxon>Bivalvulida</taxon>
        <taxon>Platysporina</taxon>
        <taxon>Myxobolidae</taxon>
        <taxon>Thelohanellus</taxon>
    </lineage>
</organism>
<dbReference type="Proteomes" id="UP000031668">
    <property type="component" value="Unassembled WGS sequence"/>
</dbReference>
<name>A0A0C2N994_THEKT</name>
<reference evidence="1 2" key="1">
    <citation type="journal article" date="2014" name="Genome Biol. Evol.">
        <title>The genome of the myxosporean Thelohanellus kitauei shows adaptations to nutrient acquisition within its fish host.</title>
        <authorList>
            <person name="Yang Y."/>
            <person name="Xiong J."/>
            <person name="Zhou Z."/>
            <person name="Huo F."/>
            <person name="Miao W."/>
            <person name="Ran C."/>
            <person name="Liu Y."/>
            <person name="Zhang J."/>
            <person name="Feng J."/>
            <person name="Wang M."/>
            <person name="Wang M."/>
            <person name="Wang L."/>
            <person name="Yao B."/>
        </authorList>
    </citation>
    <scope>NUCLEOTIDE SEQUENCE [LARGE SCALE GENOMIC DNA]</scope>
    <source>
        <strain evidence="1">Wuqing</strain>
    </source>
</reference>
<sequence length="149" mass="17481">MYEDLRTNHLSVISQDFINLIFSVNESNLRMIFQRESNTDFSTNEVGTYREIFSAILISFNQLNYLDETLATEFVVELLNFHSSNSSNVPSSPDHSDLNMSESSIYSDTTENEYQPETYRMMLSWFVLIYEAKFIFGNIHLSFSNLRFY</sequence>
<protein>
    <submittedName>
        <fullName evidence="1">Uncharacterized protein</fullName>
    </submittedName>
</protein>